<comment type="caution">
    <text evidence="2">The sequence shown here is derived from an EMBL/GenBank/DDBJ whole genome shotgun (WGS) entry which is preliminary data.</text>
</comment>
<feature type="compositionally biased region" description="Low complexity" evidence="1">
    <location>
        <begin position="68"/>
        <end position="78"/>
    </location>
</feature>
<evidence type="ECO:0000313" key="2">
    <source>
        <dbReference type="EMBL" id="GGB27661.1"/>
    </source>
</evidence>
<name>A0ABQ1I8M4_9PROT</name>
<dbReference type="EMBL" id="BMDZ01000004">
    <property type="protein sequence ID" value="GGB27661.1"/>
    <property type="molecule type" value="Genomic_DNA"/>
</dbReference>
<reference evidence="3" key="1">
    <citation type="journal article" date="2019" name="Int. J. Syst. Evol. Microbiol.">
        <title>The Global Catalogue of Microorganisms (GCM) 10K type strain sequencing project: providing services to taxonomists for standard genome sequencing and annotation.</title>
        <authorList>
            <consortium name="The Broad Institute Genomics Platform"/>
            <consortium name="The Broad Institute Genome Sequencing Center for Infectious Disease"/>
            <person name="Wu L."/>
            <person name="Ma J."/>
        </authorList>
    </citation>
    <scope>NUCLEOTIDE SEQUENCE [LARGE SCALE GENOMIC DNA]</scope>
    <source>
        <strain evidence="3">CGMCC 1.10188</strain>
    </source>
</reference>
<organism evidence="2 3">
    <name type="scientific">Tistrella bauzanensis</name>
    <dbReference type="NCBI Taxonomy" id="657419"/>
    <lineage>
        <taxon>Bacteria</taxon>
        <taxon>Pseudomonadati</taxon>
        <taxon>Pseudomonadota</taxon>
        <taxon>Alphaproteobacteria</taxon>
        <taxon>Geminicoccales</taxon>
        <taxon>Geminicoccaceae</taxon>
        <taxon>Tistrella</taxon>
    </lineage>
</organism>
<feature type="region of interest" description="Disordered" evidence="1">
    <location>
        <begin position="128"/>
        <end position="151"/>
    </location>
</feature>
<sequence>MWIGQPGILSGDHDIGQKGDGGAQADGVAVHPADDRPVAIQHAKHDPAGIFGFGGEVLRIRRSRRHVAAGAEGPAGAGENDHADTGRDGRMIDRLTQFAVHDPVERIQPVRTVQGRGEDLVAQIGLNGGPGWGDHGRSPGRLVPVSGRAVQ</sequence>
<feature type="region of interest" description="Disordered" evidence="1">
    <location>
        <begin position="1"/>
        <end position="26"/>
    </location>
</feature>
<protein>
    <submittedName>
        <fullName evidence="2">Uncharacterized protein</fullName>
    </submittedName>
</protein>
<evidence type="ECO:0000313" key="3">
    <source>
        <dbReference type="Proteomes" id="UP000603352"/>
    </source>
</evidence>
<accession>A0ABQ1I8M4</accession>
<feature type="region of interest" description="Disordered" evidence="1">
    <location>
        <begin position="65"/>
        <end position="88"/>
    </location>
</feature>
<feature type="compositionally biased region" description="Basic and acidic residues" evidence="1">
    <location>
        <begin position="79"/>
        <end position="88"/>
    </location>
</feature>
<gene>
    <name evidence="2" type="ORF">GCM10011505_06190</name>
</gene>
<dbReference type="Proteomes" id="UP000603352">
    <property type="component" value="Unassembled WGS sequence"/>
</dbReference>
<keyword evidence="3" id="KW-1185">Reference proteome</keyword>
<proteinExistence type="predicted"/>
<evidence type="ECO:0000256" key="1">
    <source>
        <dbReference type="SAM" id="MobiDB-lite"/>
    </source>
</evidence>